<proteinExistence type="inferred from homology"/>
<evidence type="ECO:0000256" key="2">
    <source>
        <dbReference type="ARBA" id="ARBA00022448"/>
    </source>
</evidence>
<dbReference type="InterPro" id="IPR037066">
    <property type="entry name" value="Plug_dom_sf"/>
</dbReference>
<dbReference type="EMBL" id="CP119311">
    <property type="protein sequence ID" value="WEK36089.1"/>
    <property type="molecule type" value="Genomic_DNA"/>
</dbReference>
<keyword evidence="2 7" id="KW-0813">Transport</keyword>
<gene>
    <name evidence="10" type="ORF">P0Y53_01125</name>
</gene>
<dbReference type="PROSITE" id="PS52016">
    <property type="entry name" value="TONB_DEPENDENT_REC_3"/>
    <property type="match status" value="1"/>
</dbReference>
<keyword evidence="4 7" id="KW-0812">Transmembrane</keyword>
<dbReference type="InterPro" id="IPR039426">
    <property type="entry name" value="TonB-dep_rcpt-like"/>
</dbReference>
<feature type="domain" description="Secretin/TonB short N-terminal" evidence="8">
    <location>
        <begin position="11"/>
        <end position="62"/>
    </location>
</feature>
<dbReference type="Gene3D" id="2.170.130.10">
    <property type="entry name" value="TonB-dependent receptor, plug domain"/>
    <property type="match status" value="1"/>
</dbReference>
<keyword evidence="6 7" id="KW-0998">Cell outer membrane</keyword>
<evidence type="ECO:0000256" key="7">
    <source>
        <dbReference type="PROSITE-ProRule" id="PRU01360"/>
    </source>
</evidence>
<dbReference type="Pfam" id="PF07660">
    <property type="entry name" value="STN"/>
    <property type="match status" value="1"/>
</dbReference>
<dbReference type="SUPFAM" id="SSF56935">
    <property type="entry name" value="Porins"/>
    <property type="match status" value="1"/>
</dbReference>
<evidence type="ECO:0000256" key="6">
    <source>
        <dbReference type="ARBA" id="ARBA00023237"/>
    </source>
</evidence>
<evidence type="ECO:0000256" key="5">
    <source>
        <dbReference type="ARBA" id="ARBA00023136"/>
    </source>
</evidence>
<dbReference type="InterPro" id="IPR023997">
    <property type="entry name" value="TonB-dep_OMP_SusC/RagA_CS"/>
</dbReference>
<dbReference type="InterPro" id="IPR011662">
    <property type="entry name" value="Secretin/TonB_short_N"/>
</dbReference>
<dbReference type="SUPFAM" id="SSF49464">
    <property type="entry name" value="Carboxypeptidase regulatory domain-like"/>
    <property type="match status" value="1"/>
</dbReference>
<name>A0AAJ5WTX4_9BACT</name>
<dbReference type="InterPro" id="IPR012910">
    <property type="entry name" value="Plug_dom"/>
</dbReference>
<protein>
    <submittedName>
        <fullName evidence="10">SusC/RagA family TonB-linked outer membrane protein</fullName>
    </submittedName>
</protein>
<dbReference type="Gene3D" id="2.60.40.1120">
    <property type="entry name" value="Carboxypeptidase-like, regulatory domain"/>
    <property type="match status" value="1"/>
</dbReference>
<keyword evidence="5 7" id="KW-0472">Membrane</keyword>
<dbReference type="Pfam" id="PF07715">
    <property type="entry name" value="Plug"/>
    <property type="match status" value="1"/>
</dbReference>
<feature type="domain" description="TonB-dependent receptor plug" evidence="9">
    <location>
        <begin position="171"/>
        <end position="280"/>
    </location>
</feature>
<keyword evidence="3 7" id="KW-1134">Transmembrane beta strand</keyword>
<evidence type="ECO:0000259" key="9">
    <source>
        <dbReference type="Pfam" id="PF07715"/>
    </source>
</evidence>
<reference evidence="10" key="1">
    <citation type="submission" date="2023-03" db="EMBL/GenBank/DDBJ databases">
        <title>Andean soil-derived lignocellulolytic bacterial consortium as a source of novel taxa and putative plastic-active enzymes.</title>
        <authorList>
            <person name="Diaz-Garcia L."/>
            <person name="Chuvochina M."/>
            <person name="Feuerriegel G."/>
            <person name="Bunk B."/>
            <person name="Sproer C."/>
            <person name="Streit W.R."/>
            <person name="Rodriguez L.M."/>
            <person name="Overmann J."/>
            <person name="Jimenez D.J."/>
        </authorList>
    </citation>
    <scope>NUCLEOTIDE SEQUENCE</scope>
    <source>
        <strain evidence="10">MAG 7</strain>
    </source>
</reference>
<dbReference type="InterPro" id="IPR036942">
    <property type="entry name" value="Beta-barrel_TonB_sf"/>
</dbReference>
<dbReference type="AlphaFoldDB" id="A0AAJ5WTX4"/>
<dbReference type="InterPro" id="IPR023996">
    <property type="entry name" value="TonB-dep_OMP_SusC/RagA"/>
</dbReference>
<evidence type="ECO:0000256" key="4">
    <source>
        <dbReference type="ARBA" id="ARBA00022692"/>
    </source>
</evidence>
<accession>A0AAJ5WTX4</accession>
<dbReference type="NCBIfam" id="TIGR04057">
    <property type="entry name" value="SusC_RagA_signa"/>
    <property type="match status" value="1"/>
</dbReference>
<evidence type="ECO:0000256" key="3">
    <source>
        <dbReference type="ARBA" id="ARBA00022452"/>
    </source>
</evidence>
<dbReference type="GO" id="GO:0009279">
    <property type="term" value="C:cell outer membrane"/>
    <property type="evidence" value="ECO:0007669"/>
    <property type="project" value="UniProtKB-SubCell"/>
</dbReference>
<dbReference type="NCBIfam" id="TIGR04056">
    <property type="entry name" value="OMP_RagA_SusC"/>
    <property type="match status" value="1"/>
</dbReference>
<sequence>MLSKLQKDYAVNFVYSPQLINAKQLVSVSCTDLPLAKFLDQTLSPLGLGYEVKDDVITIIRKADNPQGSEAVKVEETVVYQNPITGIVKGTDGAPLVGATVNVKDGTATTKTDENGKFVINAKAGQTLIISFIGFNTKEVAVTGTEVLNISMGISDSQLENVVVIGYGSMKKKDLTGSVTQIRPDNIANENPKTVQDILRGAPGLRIGYDASAKGGGNIQVRGQRSVYTDGGHNNPLIILDGIFFYGELSEINPDDIAQIDVLKDASAAAIYGSKAASGVIIINTKTGKKGKPVINTTLNIGATDVSTYRKRFDTEAYMQHRQDWFTTATYGLNAATNAYEAYQTDAYRAKPGYFMRPDQLPDNITLDAWRAYSSNQSGESDQSIWARRLGFQGNALQNFLDGKVTDWADKTFRTGINQDFNTSISGASDRLNYYFSMGYLKNEGAVVSDNYRAIRSNLKLNAKVTDWFEVGANVNFQDRSDGNVDIDMDQMLRNSPYADYADASGNPVQFPLSDVFSQRGYNYDFQKKYLELEKGYTVLNAIVNAKIKLPFNITYSFNASPRYQFFYDRYFMSADLPGSDPTTRGANREQSKSFNWTLNNTINWDQTFAQKHRVNITLVQEAEELQSWTDLIQARKILPSDALGFHNTKNGTKENSSYSSSDSRQTADGLLARLFYSYDSRYMLTTSIRRDGYSAFGTSNPYATFPSLALAWNFTNEKFFKWNDIMSNGKLRVSYGKNGNRSLANPYLALANLYEGAGKMMGYINSSGQLSLYRYLMADRLANPNLQWEKTASWNFGLDFGFLNERIYGSFEYYSMQTQDMIMNQRLPSFTGFDNITTNLGQVDNTGFDFALNTVNIRNKTLQWTTTLGISYNKNRIKHLYYEYADVVDADGKVTGRKEMDDITNGWFIGKSIGAIWDYRVTGIWQLNEYDEAKRHGQKPGDVKVDNSYTDDDVINADGSRTPVYNNNDKQFLGETTPPWHWSLRNEVVLWNDLSISFNIYSYMGHKSLSGNYLNNDDDGGRLTYALANLPQKEYWTIDNPTNKYGRIQAAGPTGATGAQMLYNRSFIRLDNISVGYSLPSYLTSKMHLNKVKVFGTVRNVRAWSKDWEFGDPETGAWATRVFNLGLNVTF</sequence>
<evidence type="ECO:0000313" key="11">
    <source>
        <dbReference type="Proteomes" id="UP001220610"/>
    </source>
</evidence>
<organism evidence="10 11">
    <name type="scientific">Candidatus Pseudobacter hemicellulosilyticus</name>
    <dbReference type="NCBI Taxonomy" id="3121375"/>
    <lineage>
        <taxon>Bacteria</taxon>
        <taxon>Pseudomonadati</taxon>
        <taxon>Bacteroidota</taxon>
        <taxon>Chitinophagia</taxon>
        <taxon>Chitinophagales</taxon>
        <taxon>Chitinophagaceae</taxon>
        <taxon>Pseudobacter</taxon>
    </lineage>
</organism>
<dbReference type="InterPro" id="IPR008969">
    <property type="entry name" value="CarboxyPept-like_regulatory"/>
</dbReference>
<dbReference type="Pfam" id="PF13715">
    <property type="entry name" value="CarbopepD_reg_2"/>
    <property type="match status" value="1"/>
</dbReference>
<comment type="subcellular location">
    <subcellularLocation>
        <location evidence="1 7">Cell outer membrane</location>
        <topology evidence="1 7">Multi-pass membrane protein</topology>
    </subcellularLocation>
</comment>
<evidence type="ECO:0000313" key="10">
    <source>
        <dbReference type="EMBL" id="WEK36089.1"/>
    </source>
</evidence>
<evidence type="ECO:0000259" key="8">
    <source>
        <dbReference type="Pfam" id="PF07660"/>
    </source>
</evidence>
<dbReference type="Proteomes" id="UP001220610">
    <property type="component" value="Chromosome"/>
</dbReference>
<dbReference type="Gene3D" id="2.40.170.20">
    <property type="entry name" value="TonB-dependent receptor, beta-barrel domain"/>
    <property type="match status" value="1"/>
</dbReference>
<evidence type="ECO:0000256" key="1">
    <source>
        <dbReference type="ARBA" id="ARBA00004571"/>
    </source>
</evidence>
<comment type="similarity">
    <text evidence="7">Belongs to the TonB-dependent receptor family.</text>
</comment>